<dbReference type="PANTHER" id="PTHR42780">
    <property type="entry name" value="SOLEUCYL-TRNA SYNTHETASE"/>
    <property type="match status" value="1"/>
</dbReference>
<dbReference type="InterPro" id="IPR013155">
    <property type="entry name" value="M/V/L/I-tRNA-synth_anticd-bd"/>
</dbReference>
<feature type="domain" description="Methionyl/Valyl/Leucyl/Isoleucyl-tRNA synthetase anticodon-binding" evidence="17">
    <location>
        <begin position="681"/>
        <end position="834"/>
    </location>
</feature>
<reference evidence="18" key="1">
    <citation type="journal article" date="2004" name="Science">
        <title>Reverse methanogenesis: testing the hypothesis with environmental genomics.</title>
        <authorList>
            <person name="Hallam S.J."/>
            <person name="Putnam N."/>
            <person name="Preston C.M."/>
            <person name="Detter J.C."/>
            <person name="Rokhsar D."/>
            <person name="Richardson P.M."/>
            <person name="DeLong E.F."/>
        </authorList>
    </citation>
    <scope>NUCLEOTIDE SEQUENCE</scope>
</reference>
<dbReference type="GO" id="GO:0046872">
    <property type="term" value="F:metal ion binding"/>
    <property type="evidence" value="ECO:0007669"/>
    <property type="project" value="UniProtKB-KW"/>
</dbReference>
<dbReference type="Pfam" id="PF19302">
    <property type="entry name" value="DUF5915"/>
    <property type="match status" value="1"/>
</dbReference>
<dbReference type="GO" id="GO:0004822">
    <property type="term" value="F:isoleucine-tRNA ligase activity"/>
    <property type="evidence" value="ECO:0007669"/>
    <property type="project" value="UniProtKB-UniRule"/>
</dbReference>
<dbReference type="InterPro" id="IPR009008">
    <property type="entry name" value="Val/Leu/Ile-tRNA-synth_edit"/>
</dbReference>
<evidence type="ECO:0000256" key="2">
    <source>
        <dbReference type="ARBA" id="ARBA00004496"/>
    </source>
</evidence>
<accession>Q64D99</accession>
<feature type="domain" description="Aminoacyl-tRNA synthetase class Ia" evidence="16">
    <location>
        <begin position="20"/>
        <end position="632"/>
    </location>
</feature>
<keyword evidence="6" id="KW-0436">Ligase</keyword>
<feature type="non-terminal residue" evidence="18">
    <location>
        <position position="1002"/>
    </location>
</feature>
<dbReference type="GO" id="GO:0002161">
    <property type="term" value="F:aminoacyl-tRNA deacylase activity"/>
    <property type="evidence" value="ECO:0007669"/>
    <property type="project" value="InterPro"/>
</dbReference>
<dbReference type="GO" id="GO:0006428">
    <property type="term" value="P:isoleucyl-tRNA aminoacylation"/>
    <property type="evidence" value="ECO:0007669"/>
    <property type="project" value="UniProtKB-UniRule"/>
</dbReference>
<evidence type="ECO:0000256" key="10">
    <source>
        <dbReference type="ARBA" id="ARBA00022840"/>
    </source>
</evidence>
<keyword evidence="5" id="KW-0963">Cytoplasm</keyword>
<dbReference type="SUPFAM" id="SSF47323">
    <property type="entry name" value="Anticodon-binding domain of a subclass of class I aminoacyl-tRNA synthetases"/>
    <property type="match status" value="1"/>
</dbReference>
<evidence type="ECO:0000256" key="13">
    <source>
        <dbReference type="ARBA" id="ARBA00025217"/>
    </source>
</evidence>
<dbReference type="EMBL" id="AY714828">
    <property type="protein sequence ID" value="AAU82628.1"/>
    <property type="molecule type" value="Genomic_DNA"/>
</dbReference>
<comment type="cofactor">
    <cofactor evidence="1">
        <name>Zn(2+)</name>
        <dbReference type="ChEBI" id="CHEBI:29105"/>
    </cofactor>
</comment>
<evidence type="ECO:0000256" key="9">
    <source>
        <dbReference type="ARBA" id="ARBA00022833"/>
    </source>
</evidence>
<dbReference type="Gene3D" id="1.10.730.10">
    <property type="entry name" value="Isoleucyl-tRNA Synthetase, Domain 1"/>
    <property type="match status" value="1"/>
</dbReference>
<protein>
    <recommendedName>
        <fullName evidence="4 15">Isoleucine--tRNA ligase</fullName>
        <ecNumber evidence="4 15">6.1.1.5</ecNumber>
    </recommendedName>
</protein>
<comment type="subcellular location">
    <subcellularLocation>
        <location evidence="2">Cytoplasm</location>
    </subcellularLocation>
</comment>
<dbReference type="CDD" id="cd00818">
    <property type="entry name" value="IleRS_core"/>
    <property type="match status" value="1"/>
</dbReference>
<evidence type="ECO:0000259" key="17">
    <source>
        <dbReference type="Pfam" id="PF08264"/>
    </source>
</evidence>
<keyword evidence="8" id="KW-0547">Nucleotide-binding</keyword>
<comment type="subunit">
    <text evidence="3">Monomer.</text>
</comment>
<name>Q64D99_UNCAG</name>
<keyword evidence="10" id="KW-0067">ATP-binding</keyword>
<dbReference type="SUPFAM" id="SSF52374">
    <property type="entry name" value="Nucleotidylyl transferase"/>
    <property type="match status" value="1"/>
</dbReference>
<dbReference type="GO" id="GO:0005737">
    <property type="term" value="C:cytoplasm"/>
    <property type="evidence" value="ECO:0007669"/>
    <property type="project" value="UniProtKB-SubCell"/>
</dbReference>
<keyword evidence="9" id="KW-0862">Zinc</keyword>
<dbReference type="InterPro" id="IPR002301">
    <property type="entry name" value="Ile-tRNA-ligase"/>
</dbReference>
<evidence type="ECO:0000256" key="3">
    <source>
        <dbReference type="ARBA" id="ARBA00011245"/>
    </source>
</evidence>
<keyword evidence="11" id="KW-0648">Protein biosynthesis</keyword>
<dbReference type="InterPro" id="IPR033709">
    <property type="entry name" value="Anticodon_Ile_ABEc"/>
</dbReference>
<dbReference type="Gene3D" id="3.40.50.620">
    <property type="entry name" value="HUPs"/>
    <property type="match status" value="2"/>
</dbReference>
<evidence type="ECO:0000313" key="18">
    <source>
        <dbReference type="EMBL" id="AAU82628.1"/>
    </source>
</evidence>
<proteinExistence type="inferred from homology"/>
<dbReference type="EC" id="6.1.1.5" evidence="4 15"/>
<dbReference type="CDD" id="cd07961">
    <property type="entry name" value="Anticodon_Ia_Ile_ABEc"/>
    <property type="match status" value="1"/>
</dbReference>
<evidence type="ECO:0000256" key="8">
    <source>
        <dbReference type="ARBA" id="ARBA00022741"/>
    </source>
</evidence>
<dbReference type="PANTHER" id="PTHR42780:SF1">
    <property type="entry name" value="ISOLEUCINE--TRNA LIGASE, CYTOPLASMIC"/>
    <property type="match status" value="1"/>
</dbReference>
<dbReference type="InterPro" id="IPR002300">
    <property type="entry name" value="aa-tRNA-synth_Ia"/>
</dbReference>
<dbReference type="GO" id="GO:0000049">
    <property type="term" value="F:tRNA binding"/>
    <property type="evidence" value="ECO:0007669"/>
    <property type="project" value="InterPro"/>
</dbReference>
<keyword evidence="7" id="KW-0479">Metal-binding</keyword>
<dbReference type="InterPro" id="IPR023586">
    <property type="entry name" value="Ile-tRNA-ligase_type2"/>
</dbReference>
<evidence type="ECO:0000259" key="16">
    <source>
        <dbReference type="Pfam" id="PF00133"/>
    </source>
</evidence>
<keyword evidence="12 18" id="KW-0030">Aminoacyl-tRNA synthetase</keyword>
<sequence>MAYFRSETQRPNFVKLEEEILELWDTEDTFERSVNQRRDSKKFVFIEGPPTANGLPHPGHILTRVVKDLVLRYRTMQGYYVERKAGWDTHGLPVEIEVEKNLRINTKGEIENYGIEKFNKKCKDSVFRYEKEWVNATKRVGFWIDMDSPYITFDNKYIESVWWSLKETWKKGLLYKGHKVVPYCPRCETTLSSHEVAQGYRDVEDPSIYVKFKLKQPDTYLLAWTTTPWTLLGNIALAVHPENRYVKARVKDRAKEEDLILAESRLDVLESEYEIIEGYTGADLEDLVYERLFDFATIEGGDSQKVITADFVTLEEGTGVVHIAPAFGEEDYGVCRDKKLGFSQPVNAEGRFTSEVPPLEGMFVKDADRPIIEMLDQRGILYKEERYSHSYPFCWRCGSPLLYYARESWFIAMKSLRDKLMANNEKINWYPAHLKHGRFGNFLDNIEDWALSRERFWGTPLNIWICASCGKEFCVGSVKELKERAKNSVSSDLHRPYIDDVVFECEDCGGEMRRVGDVIDCWYDSGAAPFAQWHYPFEKDEFERNFPADFITEAIDQTRGWFYSLLAISTTIFDTAPYLNVLSLGHILDEKGVKMSKSKGNVVDITSMLDKEGADALRWYFYTAGPLSDDVRFTEKGIIEKQKKFLNTLWNSYFFFVTYAVIDEFNPNEKKIPVERRNAMDRWIISRLNTLTKEVIESIERFEIHVAARKMEEFIVNDLSNWYIRRSRRRFWIVEADFDKDSAYITLFEVLVSLCKLLAPFVPFITEHIYQKLVRGVSDDVLESVHLCDYPSPEESLIDRELEMSMGMASKLVEAGRRARAEAGIKIRQPLKEVVVVCSDQKRKNVERLVGVLKDELNVNEVRFEDDAFVASDVYKQVDVDEDSALFLDTYLDKGLIEEGLVRDLVRRIQGMRKDIDLEYTAKIRIMYEGDEEVKEAIDRFSDYICTETLAVNIEKGKPSESGDNIYEKDWKIGKKEVHLAITRVIYIYYKKRIYDELLKGH</sequence>
<dbReference type="HAMAP" id="MF_02003">
    <property type="entry name" value="Ile_tRNA_synth_type2"/>
    <property type="match status" value="1"/>
</dbReference>
<dbReference type="FunFam" id="3.40.50.620:FF:000075">
    <property type="entry name" value="Isoleucine--tRNA ligase"/>
    <property type="match status" value="1"/>
</dbReference>
<dbReference type="AlphaFoldDB" id="Q64D99"/>
<evidence type="ECO:0000256" key="12">
    <source>
        <dbReference type="ARBA" id="ARBA00023146"/>
    </source>
</evidence>
<reference evidence="18" key="2">
    <citation type="submission" date="2004-08" db="EMBL/GenBank/DDBJ databases">
        <authorList>
            <person name="Putnam N."/>
            <person name="Detter J.C."/>
            <person name="Richardson P.M."/>
            <person name="Rokhsar D."/>
        </authorList>
    </citation>
    <scope>NUCLEOTIDE SEQUENCE</scope>
</reference>
<dbReference type="SUPFAM" id="SSF50677">
    <property type="entry name" value="ValRS/IleRS/LeuRS editing domain"/>
    <property type="match status" value="1"/>
</dbReference>
<dbReference type="Pfam" id="PF08264">
    <property type="entry name" value="Anticodon_1"/>
    <property type="match status" value="1"/>
</dbReference>
<dbReference type="NCBIfam" id="TIGR00392">
    <property type="entry name" value="ileS"/>
    <property type="match status" value="1"/>
</dbReference>
<dbReference type="Pfam" id="PF00133">
    <property type="entry name" value="tRNA-synt_1"/>
    <property type="match status" value="1"/>
</dbReference>
<evidence type="ECO:0000256" key="5">
    <source>
        <dbReference type="ARBA" id="ARBA00022490"/>
    </source>
</evidence>
<comment type="catalytic activity">
    <reaction evidence="14">
        <text>tRNA(Ile) + L-isoleucine + ATP = L-isoleucyl-tRNA(Ile) + AMP + diphosphate</text>
        <dbReference type="Rhea" id="RHEA:11060"/>
        <dbReference type="Rhea" id="RHEA-COMP:9666"/>
        <dbReference type="Rhea" id="RHEA-COMP:9695"/>
        <dbReference type="ChEBI" id="CHEBI:30616"/>
        <dbReference type="ChEBI" id="CHEBI:33019"/>
        <dbReference type="ChEBI" id="CHEBI:58045"/>
        <dbReference type="ChEBI" id="CHEBI:78442"/>
        <dbReference type="ChEBI" id="CHEBI:78528"/>
        <dbReference type="ChEBI" id="CHEBI:456215"/>
        <dbReference type="EC" id="6.1.1.5"/>
    </reaction>
</comment>
<comment type="function">
    <text evidence="13">Catalyzes the attachment of isoleucine to tRNA(Ile). As IleRS can inadvertently accommodate and process structurally similar amino acids such as valine, to avoid such errors it has two additional distinct tRNA(Ile)-dependent editing activities. One activity is designated as 'pretransfer' editing and involves the hydrolysis of activated Val-AMP. The other activity is designated 'posttransfer' editing and involves deacylation of mischarged Val-tRNA(Ile).</text>
</comment>
<evidence type="ECO:0000256" key="4">
    <source>
        <dbReference type="ARBA" id="ARBA00013165"/>
    </source>
</evidence>
<dbReference type="InterPro" id="IPR009080">
    <property type="entry name" value="tRNAsynth_Ia_anticodon-bd"/>
</dbReference>
<evidence type="ECO:0000256" key="14">
    <source>
        <dbReference type="ARBA" id="ARBA00048359"/>
    </source>
</evidence>
<dbReference type="FunFam" id="3.40.50.620:FF:000063">
    <property type="entry name" value="Isoleucine--tRNA ligase"/>
    <property type="match status" value="1"/>
</dbReference>
<dbReference type="GO" id="GO:0005524">
    <property type="term" value="F:ATP binding"/>
    <property type="evidence" value="ECO:0007669"/>
    <property type="project" value="UniProtKB-KW"/>
</dbReference>
<gene>
    <name evidence="18" type="ORF">GZ18H11_1</name>
</gene>
<evidence type="ECO:0000256" key="6">
    <source>
        <dbReference type="ARBA" id="ARBA00022598"/>
    </source>
</evidence>
<dbReference type="InterPro" id="IPR014729">
    <property type="entry name" value="Rossmann-like_a/b/a_fold"/>
</dbReference>
<evidence type="ECO:0000256" key="7">
    <source>
        <dbReference type="ARBA" id="ARBA00022723"/>
    </source>
</evidence>
<organism evidence="18">
    <name type="scientific">Uncultured archaeon GZfos26G2</name>
    <dbReference type="NCBI Taxonomy" id="3386331"/>
    <lineage>
        <taxon>Archaea</taxon>
        <taxon>Methanobacteriati</taxon>
        <taxon>Methanobacteriota</taxon>
        <taxon>Stenosarchaea group</taxon>
        <taxon>Methanomicrobia</taxon>
        <taxon>Candidatus Methanophagales</taxon>
        <taxon>Candidatus Methanophagaceae</taxon>
        <taxon>Candidatus Methanophaga</taxon>
    </lineage>
</organism>
<evidence type="ECO:0000256" key="15">
    <source>
        <dbReference type="NCBIfam" id="TIGR00392"/>
    </source>
</evidence>
<evidence type="ECO:0000256" key="11">
    <source>
        <dbReference type="ARBA" id="ARBA00022917"/>
    </source>
</evidence>
<evidence type="ECO:0000256" key="1">
    <source>
        <dbReference type="ARBA" id="ARBA00001947"/>
    </source>
</evidence>
<dbReference type="PRINTS" id="PR00984">
    <property type="entry name" value="TRNASYNTHILE"/>
</dbReference>